<dbReference type="EMBL" id="JAPCID010000117">
    <property type="protein sequence ID" value="MDA0142597.1"/>
    <property type="molecule type" value="Genomic_DNA"/>
</dbReference>
<protein>
    <recommendedName>
        <fullName evidence="3">Universal stress protein</fullName>
    </recommendedName>
</protein>
<evidence type="ECO:0000313" key="2">
    <source>
        <dbReference type="Proteomes" id="UP001147700"/>
    </source>
</evidence>
<organism evidence="1 2">
    <name type="scientific">Solirubrobacter deserti</name>
    <dbReference type="NCBI Taxonomy" id="2282478"/>
    <lineage>
        <taxon>Bacteria</taxon>
        <taxon>Bacillati</taxon>
        <taxon>Actinomycetota</taxon>
        <taxon>Thermoleophilia</taxon>
        <taxon>Solirubrobacterales</taxon>
        <taxon>Solirubrobacteraceae</taxon>
        <taxon>Solirubrobacter</taxon>
    </lineage>
</organism>
<accession>A0ABT4RVI5</accession>
<gene>
    <name evidence="1" type="ORF">OJ962_34245</name>
</gene>
<reference evidence="1" key="1">
    <citation type="submission" date="2022-10" db="EMBL/GenBank/DDBJ databases">
        <title>The WGS of Solirubrobacter sp. CPCC 204708.</title>
        <authorList>
            <person name="Jiang Z."/>
        </authorList>
    </citation>
    <scope>NUCLEOTIDE SEQUENCE</scope>
    <source>
        <strain evidence="1">CPCC 204708</strain>
    </source>
</reference>
<name>A0ABT4RVI5_9ACTN</name>
<sequence length="128" mass="13757">MPDLLICVDGSASEDDARACREQFDILADRMWSFQLAFVDQLDELPATTPGGLPVLRTIGVAMELPDPGDDTDETAIRDDVAALIEAFSGLARNAAIEFVVEYREEAVGSLDGGAGDVRFVADFFGDN</sequence>
<proteinExistence type="predicted"/>
<evidence type="ECO:0000313" key="1">
    <source>
        <dbReference type="EMBL" id="MDA0142597.1"/>
    </source>
</evidence>
<keyword evidence="2" id="KW-1185">Reference proteome</keyword>
<evidence type="ECO:0008006" key="3">
    <source>
        <dbReference type="Google" id="ProtNLM"/>
    </source>
</evidence>
<dbReference type="Proteomes" id="UP001147700">
    <property type="component" value="Unassembled WGS sequence"/>
</dbReference>
<comment type="caution">
    <text evidence="1">The sequence shown here is derived from an EMBL/GenBank/DDBJ whole genome shotgun (WGS) entry which is preliminary data.</text>
</comment>